<protein>
    <submittedName>
        <fullName evidence="2">Uncharacterized protein</fullName>
    </submittedName>
</protein>
<dbReference type="AlphaFoldDB" id="A0A0E9SD86"/>
<accession>A0A0E9SD86</accession>
<proteinExistence type="predicted"/>
<feature type="compositionally biased region" description="Basic and acidic residues" evidence="1">
    <location>
        <begin position="26"/>
        <end position="37"/>
    </location>
</feature>
<name>A0A0E9SD86_ANGAN</name>
<evidence type="ECO:0000313" key="2">
    <source>
        <dbReference type="EMBL" id="JAH38473.1"/>
    </source>
</evidence>
<dbReference type="EMBL" id="GBXM01070104">
    <property type="protein sequence ID" value="JAH38473.1"/>
    <property type="molecule type" value="Transcribed_RNA"/>
</dbReference>
<evidence type="ECO:0000256" key="1">
    <source>
        <dbReference type="SAM" id="MobiDB-lite"/>
    </source>
</evidence>
<reference evidence="2" key="2">
    <citation type="journal article" date="2015" name="Fish Shellfish Immunol.">
        <title>Early steps in the European eel (Anguilla anguilla)-Vibrio vulnificus interaction in the gills: Role of the RtxA13 toxin.</title>
        <authorList>
            <person name="Callol A."/>
            <person name="Pajuelo D."/>
            <person name="Ebbesson L."/>
            <person name="Teles M."/>
            <person name="MacKenzie S."/>
            <person name="Amaro C."/>
        </authorList>
    </citation>
    <scope>NUCLEOTIDE SEQUENCE</scope>
</reference>
<sequence>MLPPVCRCSDLRLPPECSACSSSCESPHKVKGQDSST</sequence>
<organism evidence="2">
    <name type="scientific">Anguilla anguilla</name>
    <name type="common">European freshwater eel</name>
    <name type="synonym">Muraena anguilla</name>
    <dbReference type="NCBI Taxonomy" id="7936"/>
    <lineage>
        <taxon>Eukaryota</taxon>
        <taxon>Metazoa</taxon>
        <taxon>Chordata</taxon>
        <taxon>Craniata</taxon>
        <taxon>Vertebrata</taxon>
        <taxon>Euteleostomi</taxon>
        <taxon>Actinopterygii</taxon>
        <taxon>Neopterygii</taxon>
        <taxon>Teleostei</taxon>
        <taxon>Anguilliformes</taxon>
        <taxon>Anguillidae</taxon>
        <taxon>Anguilla</taxon>
    </lineage>
</organism>
<reference evidence="2" key="1">
    <citation type="submission" date="2014-11" db="EMBL/GenBank/DDBJ databases">
        <authorList>
            <person name="Amaro Gonzalez C."/>
        </authorList>
    </citation>
    <scope>NUCLEOTIDE SEQUENCE</scope>
</reference>
<feature type="region of interest" description="Disordered" evidence="1">
    <location>
        <begin position="17"/>
        <end position="37"/>
    </location>
</feature>